<dbReference type="Pfam" id="PF12833">
    <property type="entry name" value="HTH_18"/>
    <property type="match status" value="1"/>
</dbReference>
<dbReference type="PANTHER" id="PTHR42713">
    <property type="entry name" value="HISTIDINE KINASE-RELATED"/>
    <property type="match status" value="1"/>
</dbReference>
<gene>
    <name evidence="12" type="ORF">CF651_13560</name>
</gene>
<evidence type="ECO:0000259" key="10">
    <source>
        <dbReference type="PROSITE" id="PS01124"/>
    </source>
</evidence>
<evidence type="ECO:0000256" key="9">
    <source>
        <dbReference type="SAM" id="Coils"/>
    </source>
</evidence>
<evidence type="ECO:0000259" key="11">
    <source>
        <dbReference type="PROSITE" id="PS50110"/>
    </source>
</evidence>
<evidence type="ECO:0000256" key="3">
    <source>
        <dbReference type="ARBA" id="ARBA00022553"/>
    </source>
</evidence>
<dbReference type="InterPro" id="IPR041522">
    <property type="entry name" value="CdaR_GGDEF"/>
</dbReference>
<dbReference type="InterPro" id="IPR018060">
    <property type="entry name" value="HTH_AraC"/>
</dbReference>
<dbReference type="Gene3D" id="3.40.50.2300">
    <property type="match status" value="1"/>
</dbReference>
<organism evidence="12 13">
    <name type="scientific">Paenibacillus rigui</name>
    <dbReference type="NCBI Taxonomy" id="554312"/>
    <lineage>
        <taxon>Bacteria</taxon>
        <taxon>Bacillati</taxon>
        <taxon>Bacillota</taxon>
        <taxon>Bacilli</taxon>
        <taxon>Bacillales</taxon>
        <taxon>Paenibacillaceae</taxon>
        <taxon>Paenibacillus</taxon>
    </lineage>
</organism>
<keyword evidence="4" id="KW-0902">Two-component regulatory system</keyword>
<dbReference type="PRINTS" id="PR00032">
    <property type="entry name" value="HTHARAC"/>
</dbReference>
<dbReference type="GO" id="GO:0003700">
    <property type="term" value="F:DNA-binding transcription factor activity"/>
    <property type="evidence" value="ECO:0007669"/>
    <property type="project" value="InterPro"/>
</dbReference>
<evidence type="ECO:0000256" key="2">
    <source>
        <dbReference type="ARBA" id="ARBA00022490"/>
    </source>
</evidence>
<keyword evidence="3 8" id="KW-0597">Phosphoprotein</keyword>
<dbReference type="InterPro" id="IPR020449">
    <property type="entry name" value="Tscrpt_reg_AraC-type_HTH"/>
</dbReference>
<dbReference type="RefSeq" id="WP_094015406.1">
    <property type="nucleotide sequence ID" value="NZ_NMQW01000018.1"/>
</dbReference>
<dbReference type="OrthoDB" id="9794370at2"/>
<keyword evidence="5" id="KW-0805">Transcription regulation</keyword>
<dbReference type="GO" id="GO:0043565">
    <property type="term" value="F:sequence-specific DNA binding"/>
    <property type="evidence" value="ECO:0007669"/>
    <property type="project" value="InterPro"/>
</dbReference>
<evidence type="ECO:0000256" key="7">
    <source>
        <dbReference type="ARBA" id="ARBA00023163"/>
    </source>
</evidence>
<keyword evidence="9" id="KW-0175">Coiled coil</keyword>
<comment type="subcellular location">
    <subcellularLocation>
        <location evidence="1">Cytoplasm</location>
    </subcellularLocation>
</comment>
<keyword evidence="13" id="KW-1185">Reference proteome</keyword>
<dbReference type="InterPro" id="IPR051552">
    <property type="entry name" value="HptR"/>
</dbReference>
<dbReference type="Proteomes" id="UP000215509">
    <property type="component" value="Unassembled WGS sequence"/>
</dbReference>
<dbReference type="PROSITE" id="PS50110">
    <property type="entry name" value="RESPONSE_REGULATORY"/>
    <property type="match status" value="1"/>
</dbReference>
<accession>A0A229US39</accession>
<dbReference type="PANTHER" id="PTHR42713:SF3">
    <property type="entry name" value="TRANSCRIPTIONAL REGULATORY PROTEIN HPTR"/>
    <property type="match status" value="1"/>
</dbReference>
<evidence type="ECO:0000256" key="6">
    <source>
        <dbReference type="ARBA" id="ARBA00023125"/>
    </source>
</evidence>
<evidence type="ECO:0000256" key="8">
    <source>
        <dbReference type="PROSITE-ProRule" id="PRU00169"/>
    </source>
</evidence>
<keyword evidence="7" id="KW-0804">Transcription</keyword>
<proteinExistence type="predicted"/>
<evidence type="ECO:0000313" key="13">
    <source>
        <dbReference type="Proteomes" id="UP000215509"/>
    </source>
</evidence>
<dbReference type="CDD" id="cd17536">
    <property type="entry name" value="REC_YesN-like"/>
    <property type="match status" value="1"/>
</dbReference>
<evidence type="ECO:0000256" key="1">
    <source>
        <dbReference type="ARBA" id="ARBA00004496"/>
    </source>
</evidence>
<dbReference type="InterPro" id="IPR009057">
    <property type="entry name" value="Homeodomain-like_sf"/>
</dbReference>
<dbReference type="SUPFAM" id="SSF52172">
    <property type="entry name" value="CheY-like"/>
    <property type="match status" value="1"/>
</dbReference>
<keyword evidence="2" id="KW-0963">Cytoplasm</keyword>
<feature type="coiled-coil region" evidence="9">
    <location>
        <begin position="155"/>
        <end position="182"/>
    </location>
</feature>
<dbReference type="SUPFAM" id="SSF46689">
    <property type="entry name" value="Homeodomain-like"/>
    <property type="match status" value="2"/>
</dbReference>
<dbReference type="InterPro" id="IPR001789">
    <property type="entry name" value="Sig_transdc_resp-reg_receiver"/>
</dbReference>
<name>A0A229US39_9BACL</name>
<dbReference type="InterPro" id="IPR011006">
    <property type="entry name" value="CheY-like_superfamily"/>
</dbReference>
<dbReference type="GO" id="GO:0005737">
    <property type="term" value="C:cytoplasm"/>
    <property type="evidence" value="ECO:0007669"/>
    <property type="project" value="UniProtKB-SubCell"/>
</dbReference>
<evidence type="ECO:0000256" key="5">
    <source>
        <dbReference type="ARBA" id="ARBA00023015"/>
    </source>
</evidence>
<dbReference type="Pfam" id="PF17853">
    <property type="entry name" value="GGDEF_2"/>
    <property type="match status" value="1"/>
</dbReference>
<dbReference type="PROSITE" id="PS00041">
    <property type="entry name" value="HTH_ARAC_FAMILY_1"/>
    <property type="match status" value="1"/>
</dbReference>
<reference evidence="12 13" key="1">
    <citation type="submission" date="2017-07" db="EMBL/GenBank/DDBJ databases">
        <title>Genome sequencing and assembly of Paenibacillus rigui.</title>
        <authorList>
            <person name="Mayilraj S."/>
        </authorList>
    </citation>
    <scope>NUCLEOTIDE SEQUENCE [LARGE SCALE GENOMIC DNA]</scope>
    <source>
        <strain evidence="12 13">JCM 16352</strain>
    </source>
</reference>
<protein>
    <submittedName>
        <fullName evidence="12">AraC family transcriptional regulator</fullName>
    </submittedName>
</protein>
<dbReference type="GO" id="GO:0000160">
    <property type="term" value="P:phosphorelay signal transduction system"/>
    <property type="evidence" value="ECO:0007669"/>
    <property type="project" value="UniProtKB-KW"/>
</dbReference>
<feature type="modified residue" description="4-aspartylphosphate" evidence="8">
    <location>
        <position position="55"/>
    </location>
</feature>
<feature type="domain" description="Response regulatory" evidence="11">
    <location>
        <begin position="3"/>
        <end position="120"/>
    </location>
</feature>
<evidence type="ECO:0000256" key="4">
    <source>
        <dbReference type="ARBA" id="ARBA00023012"/>
    </source>
</evidence>
<dbReference type="InterPro" id="IPR018062">
    <property type="entry name" value="HTH_AraC-typ_CS"/>
</dbReference>
<comment type="caution">
    <text evidence="12">The sequence shown here is derived from an EMBL/GenBank/DDBJ whole genome shotgun (WGS) entry which is preliminary data.</text>
</comment>
<dbReference type="PROSITE" id="PS01124">
    <property type="entry name" value="HTH_ARAC_FAMILY_2"/>
    <property type="match status" value="1"/>
</dbReference>
<sequence>MLKAILADDEPMIIRGLRKLIPWEELGVQIIGEAWTGKSLMSLVEAEKPDLVISDISMPDDTGIDVIKEIHRRQLPTKVIFISAFQEFSYAKDALAYGAVDYLVKPIEKSLLISAVQKAITQLNEENEERSSKGKLAVYEQKDKKTQLEDLFDRLTEGDIRSEEAERRLEALKADFASDTNTVVLIEVEQLQSHTGSWGEHEKRLLLFAMTNLADELIHQKYKGWIIRKSDRLCAIINHPFDADLFALAEDMVDKIKLYLKIAVTVGMGTSIRGLGHIQSSYDAAQEALSLSYFTGGGRALSESVTGEEAKEREGEQNPAKLKQAVTQALLMKEEGKVLEALGPLFESISRSSKWNKQAAVTSCYTFLLELTEELTEMGIPASIKREPQELLQCMHEHPRFEGLKAWVTKYILDVLEQIKQSGGSKEIHQMKLVKEYIEQNFKENLSLDSMASMVFMNPYYFSSFFKKHTNQNFKQYVTEVRMKEAVKLLLQTDLMVYEIAEQVGYNNARQFSDMFKKQFGKLPQEYKNMSQNK</sequence>
<evidence type="ECO:0000313" key="12">
    <source>
        <dbReference type="EMBL" id="OXM85729.1"/>
    </source>
</evidence>
<dbReference type="AlphaFoldDB" id="A0A229US39"/>
<dbReference type="EMBL" id="NMQW01000018">
    <property type="protein sequence ID" value="OXM85729.1"/>
    <property type="molecule type" value="Genomic_DNA"/>
</dbReference>
<dbReference type="Gene3D" id="1.10.10.60">
    <property type="entry name" value="Homeodomain-like"/>
    <property type="match status" value="2"/>
</dbReference>
<dbReference type="SMART" id="SM00342">
    <property type="entry name" value="HTH_ARAC"/>
    <property type="match status" value="1"/>
</dbReference>
<keyword evidence="6" id="KW-0238">DNA-binding</keyword>
<dbReference type="Pfam" id="PF00072">
    <property type="entry name" value="Response_reg"/>
    <property type="match status" value="1"/>
</dbReference>
<feature type="domain" description="HTH araC/xylS-type" evidence="10">
    <location>
        <begin position="432"/>
        <end position="530"/>
    </location>
</feature>
<dbReference type="SMART" id="SM00448">
    <property type="entry name" value="REC"/>
    <property type="match status" value="1"/>
</dbReference>